<dbReference type="Pfam" id="PF07374">
    <property type="entry name" value="DUF1492"/>
    <property type="match status" value="1"/>
</dbReference>
<accession>A0A6N3C7H1</accession>
<organism evidence="1">
    <name type="scientific">Streptococcus lutetiensis</name>
    <dbReference type="NCBI Taxonomy" id="150055"/>
    <lineage>
        <taxon>Bacteria</taxon>
        <taxon>Bacillati</taxon>
        <taxon>Bacillota</taxon>
        <taxon>Bacilli</taxon>
        <taxon>Lactobacillales</taxon>
        <taxon>Streptococcaceae</taxon>
        <taxon>Streptococcus</taxon>
    </lineage>
</organism>
<proteinExistence type="predicted"/>
<dbReference type="SUPFAM" id="SSF88659">
    <property type="entry name" value="Sigma3 and sigma4 domains of RNA polymerase sigma factors"/>
    <property type="match status" value="1"/>
</dbReference>
<dbReference type="InterPro" id="IPR010861">
    <property type="entry name" value="DUF1492"/>
</dbReference>
<reference evidence="1" key="1">
    <citation type="submission" date="2019-11" db="EMBL/GenBank/DDBJ databases">
        <authorList>
            <person name="Feng L."/>
        </authorList>
    </citation>
    <scope>NUCLEOTIDE SEQUENCE</scope>
    <source>
        <strain evidence="1">SLutetiensisLFYP71</strain>
    </source>
</reference>
<name>A0A6N3C7H1_9STRE</name>
<protein>
    <recommendedName>
        <fullName evidence="2">Phage protein</fullName>
    </recommendedName>
</protein>
<dbReference type="EMBL" id="CACRUI010000025">
    <property type="protein sequence ID" value="VYU11334.1"/>
    <property type="molecule type" value="Genomic_DNA"/>
</dbReference>
<sequence length="114" mass="13285">MDIKDKLKNLHSINMLIESLERLLECDRGEFKNFPELLEGLEQDSLQEIAKLKRQKLEIESLINSLDNDLQRKVLIEHYSHGYKWDKVADNLGYSKAYLSKVHSKAIKQLASMV</sequence>
<dbReference type="InterPro" id="IPR013324">
    <property type="entry name" value="RNA_pol_sigma_r3/r4-like"/>
</dbReference>
<evidence type="ECO:0008006" key="2">
    <source>
        <dbReference type="Google" id="ProtNLM"/>
    </source>
</evidence>
<dbReference type="AlphaFoldDB" id="A0A6N3C7H1"/>
<dbReference type="Gene3D" id="1.20.140.160">
    <property type="match status" value="1"/>
</dbReference>
<evidence type="ECO:0000313" key="1">
    <source>
        <dbReference type="EMBL" id="VYU11334.1"/>
    </source>
</evidence>
<gene>
    <name evidence="1" type="ORF">SLLFYP71_01507</name>
</gene>
<dbReference type="RefSeq" id="WP_156672847.1">
    <property type="nucleotide sequence ID" value="NZ_CACRUI010000025.1"/>
</dbReference>